<dbReference type="OrthoDB" id="10051617at2759"/>
<evidence type="ECO:0000313" key="13">
    <source>
        <dbReference type="Proteomes" id="UP000001645"/>
    </source>
</evidence>
<dbReference type="GO" id="GO:0005730">
    <property type="term" value="C:nucleolus"/>
    <property type="evidence" value="ECO:0007669"/>
    <property type="project" value="Ensembl"/>
</dbReference>
<name>G1NDQ8_MELGA</name>
<sequence>MWACIRLPDHKRSLNAPSHTTHTCSLTPPFPARRRTTLALRPLAGSGKLKRRRWIARAGTAICLEMEELTSLCHTPKDSGTAAPQRTSSGKQPMSATLRERLRKTRRSFNANFTVAKRLKVDTEEKDCADVDSGCLPKIGMDCSTLQDGSECLERNCTVNTYFRSPLQENNLCESAENVVRVDLSQQQSLEEKVRLMKQVKDKEELLRRLKLVKMYRSKNNLSELQALIVKWRSSTQLMLYELQSAFSADGKKVSLSQLIDTFGLEDHLLHYSRTEEDFVDA</sequence>
<keyword evidence="6" id="KW-0175">Coiled coil</keyword>
<dbReference type="CTD" id="119392"/>
<keyword evidence="4" id="KW-0227">DNA damage</keyword>
<dbReference type="GO" id="GO:0005813">
    <property type="term" value="C:centrosome"/>
    <property type="evidence" value="ECO:0007669"/>
    <property type="project" value="Ensembl"/>
</dbReference>
<dbReference type="InterPro" id="IPR042429">
    <property type="entry name" value="SFR1"/>
</dbReference>
<dbReference type="KEGG" id="mgp:100543161"/>
<dbReference type="RefSeq" id="XP_003208188.3">
    <property type="nucleotide sequence ID" value="XM_003208140.4"/>
</dbReference>
<comment type="similarity">
    <text evidence="2">Belongs to the SFR1/MEI5 family.</text>
</comment>
<dbReference type="InterPro" id="IPR018468">
    <property type="entry name" value="SFR1/Mei5"/>
</dbReference>
<organism evidence="12 13">
    <name type="scientific">Meleagris gallopavo</name>
    <name type="common">Wild turkey</name>
    <dbReference type="NCBI Taxonomy" id="9103"/>
    <lineage>
        <taxon>Eukaryota</taxon>
        <taxon>Metazoa</taxon>
        <taxon>Chordata</taxon>
        <taxon>Craniata</taxon>
        <taxon>Vertebrata</taxon>
        <taxon>Euteleostomi</taxon>
        <taxon>Archelosauria</taxon>
        <taxon>Archosauria</taxon>
        <taxon>Dinosauria</taxon>
        <taxon>Saurischia</taxon>
        <taxon>Theropoda</taxon>
        <taxon>Coelurosauria</taxon>
        <taxon>Aves</taxon>
        <taxon>Neognathae</taxon>
        <taxon>Galloanserae</taxon>
        <taxon>Galliformes</taxon>
        <taxon>Phasianidae</taxon>
        <taxon>Meleagridinae</taxon>
        <taxon>Meleagris</taxon>
    </lineage>
</organism>
<evidence type="ECO:0000256" key="6">
    <source>
        <dbReference type="ARBA" id="ARBA00023054"/>
    </source>
</evidence>
<dbReference type="PANTHER" id="PTHR28643:SF1">
    <property type="entry name" value="SWI5-DEPENDENT RECOMBINATION DNA REPAIR PROTEIN 1 HOMOLOG"/>
    <property type="match status" value="1"/>
</dbReference>
<keyword evidence="8" id="KW-0234">DNA repair</keyword>
<evidence type="ECO:0000256" key="4">
    <source>
        <dbReference type="ARBA" id="ARBA00022763"/>
    </source>
</evidence>
<dbReference type="Bgee" id="ENSMGAG00000010591">
    <property type="expression patterns" value="Expressed in ovary and 16 other cell types or tissues"/>
</dbReference>
<dbReference type="Pfam" id="PF10376">
    <property type="entry name" value="Mei5"/>
    <property type="match status" value="1"/>
</dbReference>
<dbReference type="GeneTree" id="ENSGT00390000018550"/>
<reference evidence="12 13" key="1">
    <citation type="journal article" date="2010" name="PLoS Biol.">
        <title>Multi-platform next-generation sequencing of the domestic turkey (Meleagris gallopavo): genome assembly and analysis.</title>
        <authorList>
            <person name="Dalloul R.A."/>
            <person name="Long J.A."/>
            <person name="Zimin A.V."/>
            <person name="Aslam L."/>
            <person name="Beal K."/>
            <person name="Blomberg L.A."/>
            <person name="Bouffard P."/>
            <person name="Burt D.W."/>
            <person name="Crasta O."/>
            <person name="Crooijmans R.P."/>
            <person name="Cooper K."/>
            <person name="Coulombe R.A."/>
            <person name="De S."/>
            <person name="Delany M.E."/>
            <person name="Dodgson J.B."/>
            <person name="Dong J.J."/>
            <person name="Evans C."/>
            <person name="Frederickson K.M."/>
            <person name="Flicek P."/>
            <person name="Florea L."/>
            <person name="Folkerts O."/>
            <person name="Groenen M.A."/>
            <person name="Harkins T.T."/>
            <person name="Herrero J."/>
            <person name="Hoffmann S."/>
            <person name="Megens H.J."/>
            <person name="Jiang A."/>
            <person name="de Jong P."/>
            <person name="Kaiser P."/>
            <person name="Kim H."/>
            <person name="Kim K.W."/>
            <person name="Kim S."/>
            <person name="Langenberger D."/>
            <person name="Lee M.K."/>
            <person name="Lee T."/>
            <person name="Mane S."/>
            <person name="Marcais G."/>
            <person name="Marz M."/>
            <person name="McElroy A.P."/>
            <person name="Modise T."/>
            <person name="Nefedov M."/>
            <person name="Notredame C."/>
            <person name="Paton I.R."/>
            <person name="Payne W.S."/>
            <person name="Pertea G."/>
            <person name="Prickett D."/>
            <person name="Puiu D."/>
            <person name="Qioa D."/>
            <person name="Raineri E."/>
            <person name="Ruffier M."/>
            <person name="Salzberg S.L."/>
            <person name="Schatz M.C."/>
            <person name="Scheuring C."/>
            <person name="Schmidt C.J."/>
            <person name="Schroeder S."/>
            <person name="Searle S.M."/>
            <person name="Smith E.J."/>
            <person name="Smith J."/>
            <person name="Sonstegard T.S."/>
            <person name="Stadler P.F."/>
            <person name="Tafer H."/>
            <person name="Tu Z.J."/>
            <person name="Van Tassell C.P."/>
            <person name="Vilella A.J."/>
            <person name="Williams K.P."/>
            <person name="Yorke J.A."/>
            <person name="Zhang L."/>
            <person name="Zhang H.B."/>
            <person name="Zhang X."/>
            <person name="Zhang Y."/>
            <person name="Reed K.M."/>
        </authorList>
    </citation>
    <scope>NUCLEOTIDE SEQUENCE [LARGE SCALE GENOMIC DNA]</scope>
</reference>
<dbReference type="HOGENOM" id="CLU_075586_1_0_1"/>
<evidence type="ECO:0000256" key="5">
    <source>
        <dbReference type="ARBA" id="ARBA00023015"/>
    </source>
</evidence>
<gene>
    <name evidence="12" type="primary">SFR1</name>
</gene>
<evidence type="ECO:0000256" key="11">
    <source>
        <dbReference type="SAM" id="MobiDB-lite"/>
    </source>
</evidence>
<evidence type="ECO:0000256" key="1">
    <source>
        <dbReference type="ARBA" id="ARBA00004123"/>
    </source>
</evidence>
<dbReference type="GO" id="GO:0005654">
    <property type="term" value="C:nucleoplasm"/>
    <property type="evidence" value="ECO:0007669"/>
    <property type="project" value="Ensembl"/>
</dbReference>
<accession>G1NDQ8</accession>
<proteinExistence type="inferred from homology"/>
<keyword evidence="13" id="KW-1185">Reference proteome</keyword>
<dbReference type="GO" id="GO:0071391">
    <property type="term" value="P:cellular response to estrogen stimulus"/>
    <property type="evidence" value="ECO:0007669"/>
    <property type="project" value="Ensembl"/>
</dbReference>
<dbReference type="Ensembl" id="ENSMGAT00000011872.3">
    <property type="protein sequence ID" value="ENSMGAP00000011004.3"/>
    <property type="gene ID" value="ENSMGAG00000010591.3"/>
</dbReference>
<evidence type="ECO:0000256" key="3">
    <source>
        <dbReference type="ARBA" id="ARBA00014688"/>
    </source>
</evidence>
<dbReference type="PANTHER" id="PTHR28643">
    <property type="entry name" value="SWI5-DEPENDENT RECOMBINATION DNA REPAIR PROTEIN 1 HOMOLOG"/>
    <property type="match status" value="1"/>
</dbReference>
<feature type="compositionally biased region" description="Polar residues" evidence="11">
    <location>
        <begin position="82"/>
        <end position="95"/>
    </location>
</feature>
<evidence type="ECO:0000256" key="10">
    <source>
        <dbReference type="ARBA" id="ARBA00033234"/>
    </source>
</evidence>
<dbReference type="GO" id="GO:0003713">
    <property type="term" value="F:transcription coactivator activity"/>
    <property type="evidence" value="ECO:0007669"/>
    <property type="project" value="Ensembl"/>
</dbReference>
<keyword evidence="9" id="KW-0539">Nucleus</keyword>
<reference evidence="12" key="2">
    <citation type="submission" date="2025-08" db="UniProtKB">
        <authorList>
            <consortium name="Ensembl"/>
        </authorList>
    </citation>
    <scope>IDENTIFICATION</scope>
</reference>
<dbReference type="FunCoup" id="G1NDQ8">
    <property type="interactions" value="369"/>
</dbReference>
<dbReference type="InParanoid" id="G1NDQ8"/>
<dbReference type="GO" id="GO:0032798">
    <property type="term" value="C:Swi5-Sfr1 complex"/>
    <property type="evidence" value="ECO:0007669"/>
    <property type="project" value="Ensembl"/>
</dbReference>
<keyword evidence="5" id="KW-0805">Transcription regulation</keyword>
<comment type="subcellular location">
    <subcellularLocation>
        <location evidence="1">Nucleus</location>
    </subcellularLocation>
</comment>
<evidence type="ECO:0000256" key="7">
    <source>
        <dbReference type="ARBA" id="ARBA00023163"/>
    </source>
</evidence>
<evidence type="ECO:0000313" key="12">
    <source>
        <dbReference type="Ensembl" id="ENSMGAP00000011004.3"/>
    </source>
</evidence>
<keyword evidence="7" id="KW-0804">Transcription</keyword>
<reference evidence="12" key="3">
    <citation type="submission" date="2025-09" db="UniProtKB">
        <authorList>
            <consortium name="Ensembl"/>
        </authorList>
    </citation>
    <scope>IDENTIFICATION</scope>
</reference>
<dbReference type="GeneID" id="100543161"/>
<dbReference type="AlphaFoldDB" id="G1NDQ8"/>
<evidence type="ECO:0000256" key="8">
    <source>
        <dbReference type="ARBA" id="ARBA00023204"/>
    </source>
</evidence>
<evidence type="ECO:0000256" key="9">
    <source>
        <dbReference type="ARBA" id="ARBA00023242"/>
    </source>
</evidence>
<protein>
    <recommendedName>
        <fullName evidence="3">Swi5-dependent recombination DNA repair protein 1 homolog</fullName>
    </recommendedName>
    <alternativeName>
        <fullName evidence="10">Meiosis protein 5 homolog</fullName>
    </alternativeName>
</protein>
<dbReference type="Proteomes" id="UP000001645">
    <property type="component" value="Chromosome 8"/>
</dbReference>
<feature type="region of interest" description="Disordered" evidence="11">
    <location>
        <begin position="74"/>
        <end position="96"/>
    </location>
</feature>
<dbReference type="GO" id="GO:0000724">
    <property type="term" value="P:double-strand break repair via homologous recombination"/>
    <property type="evidence" value="ECO:0007669"/>
    <property type="project" value="Ensembl"/>
</dbReference>
<evidence type="ECO:0000256" key="2">
    <source>
        <dbReference type="ARBA" id="ARBA00008729"/>
    </source>
</evidence>